<proteinExistence type="predicted"/>
<dbReference type="Proteomes" id="UP001223586">
    <property type="component" value="Unassembled WGS sequence"/>
</dbReference>
<keyword evidence="2" id="KW-1185">Reference proteome</keyword>
<dbReference type="EMBL" id="JAUSTT010000005">
    <property type="protein sequence ID" value="MDQ0175321.1"/>
    <property type="molecule type" value="Genomic_DNA"/>
</dbReference>
<accession>A0ABT9WQ72</accession>
<evidence type="ECO:0000313" key="1">
    <source>
        <dbReference type="EMBL" id="MDQ0175321.1"/>
    </source>
</evidence>
<protein>
    <submittedName>
        <fullName evidence="1">Uncharacterized protein</fullName>
    </submittedName>
</protein>
<gene>
    <name evidence="1" type="ORF">J2S08_001155</name>
</gene>
<evidence type="ECO:0000313" key="2">
    <source>
        <dbReference type="Proteomes" id="UP001223586"/>
    </source>
</evidence>
<organism evidence="1 2">
    <name type="scientific">Bacillus chungangensis</name>
    <dbReference type="NCBI Taxonomy" id="587633"/>
    <lineage>
        <taxon>Bacteria</taxon>
        <taxon>Bacillati</taxon>
        <taxon>Bacillota</taxon>
        <taxon>Bacilli</taxon>
        <taxon>Bacillales</taxon>
        <taxon>Bacillaceae</taxon>
        <taxon>Bacillus</taxon>
    </lineage>
</organism>
<comment type="caution">
    <text evidence="1">The sequence shown here is derived from an EMBL/GenBank/DDBJ whole genome shotgun (WGS) entry which is preliminary data.</text>
</comment>
<name>A0ABT9WQ72_9BACI</name>
<sequence length="76" mass="8615">MVVLDERIHSGSKIFNEMKSTFAIIGEKSGKIYQVHVPQKSQHENKQLTNEQIVSIAKPVVQEVLGVDLSNYMIFN</sequence>
<dbReference type="RefSeq" id="WP_307227544.1">
    <property type="nucleotide sequence ID" value="NZ_JAUSTT010000005.1"/>
</dbReference>
<reference evidence="1 2" key="1">
    <citation type="submission" date="2023-07" db="EMBL/GenBank/DDBJ databases">
        <title>Genomic Encyclopedia of Type Strains, Phase IV (KMG-IV): sequencing the most valuable type-strain genomes for metagenomic binning, comparative biology and taxonomic classification.</title>
        <authorList>
            <person name="Goeker M."/>
        </authorList>
    </citation>
    <scope>NUCLEOTIDE SEQUENCE [LARGE SCALE GENOMIC DNA]</scope>
    <source>
        <strain evidence="1 2">DSM 23837</strain>
    </source>
</reference>